<evidence type="ECO:0000313" key="1">
    <source>
        <dbReference type="EMBL" id="SUJ26382.1"/>
    </source>
</evidence>
<dbReference type="AlphaFoldDB" id="A0A380CQ68"/>
<sequence>MKTLTQTKTHIAKVRQSNANVITRVCDLLGWTIERYCEYQFDNYIQFIEALFAGCPEEMSNEVKFSPVFRGFWNNEAFYRNSNLFLPFAQDEPEGSPEILAEFLYIHNPEYLMNDDDFMEHYNYTLKTIRKEQK</sequence>
<gene>
    <name evidence="1" type="ORF">NCTC11388_03946</name>
</gene>
<dbReference type="RefSeq" id="WP_115171313.1">
    <property type="nucleotide sequence ID" value="NZ_UGYW01000002.1"/>
</dbReference>
<organism evidence="1 2">
    <name type="scientific">Sphingobacterium spiritivorum</name>
    <name type="common">Flavobacterium spiritivorum</name>
    <dbReference type="NCBI Taxonomy" id="258"/>
    <lineage>
        <taxon>Bacteria</taxon>
        <taxon>Pseudomonadati</taxon>
        <taxon>Bacteroidota</taxon>
        <taxon>Sphingobacteriia</taxon>
        <taxon>Sphingobacteriales</taxon>
        <taxon>Sphingobacteriaceae</taxon>
        <taxon>Sphingobacterium</taxon>
    </lineage>
</organism>
<accession>A0A380CQ68</accession>
<dbReference type="Proteomes" id="UP000254893">
    <property type="component" value="Unassembled WGS sequence"/>
</dbReference>
<proteinExistence type="predicted"/>
<dbReference type="EMBL" id="UGYW01000002">
    <property type="protein sequence ID" value="SUJ26382.1"/>
    <property type="molecule type" value="Genomic_DNA"/>
</dbReference>
<evidence type="ECO:0000313" key="2">
    <source>
        <dbReference type="Proteomes" id="UP000254893"/>
    </source>
</evidence>
<reference evidence="1 2" key="1">
    <citation type="submission" date="2018-06" db="EMBL/GenBank/DDBJ databases">
        <authorList>
            <consortium name="Pathogen Informatics"/>
            <person name="Doyle S."/>
        </authorList>
    </citation>
    <scope>NUCLEOTIDE SEQUENCE [LARGE SCALE GENOMIC DNA]</scope>
    <source>
        <strain evidence="1 2">NCTC11388</strain>
    </source>
</reference>
<protein>
    <submittedName>
        <fullName evidence="1">Uncharacterized protein</fullName>
    </submittedName>
</protein>
<name>A0A380CQ68_SPHSI</name>